<dbReference type="NCBIfam" id="NF033545">
    <property type="entry name" value="transpos_IS630"/>
    <property type="match status" value="1"/>
</dbReference>
<evidence type="ECO:0000313" key="5">
    <source>
        <dbReference type="Proteomes" id="UP001174136"/>
    </source>
</evidence>
<dbReference type="Gene3D" id="1.10.150.130">
    <property type="match status" value="1"/>
</dbReference>
<evidence type="ECO:0000256" key="2">
    <source>
        <dbReference type="SAM" id="MobiDB-lite"/>
    </source>
</evidence>
<feature type="region of interest" description="Disordered" evidence="2">
    <location>
        <begin position="624"/>
        <end position="649"/>
    </location>
</feature>
<protein>
    <recommendedName>
        <fullName evidence="3">Tc1-like transposase DDE domain-containing protein</fullName>
    </recommendedName>
</protein>
<dbReference type="GO" id="GO:0003677">
    <property type="term" value="F:DNA binding"/>
    <property type="evidence" value="ECO:0007669"/>
    <property type="project" value="UniProtKB-KW"/>
</dbReference>
<dbReference type="InterPro" id="IPR038717">
    <property type="entry name" value="Tc1-like_DDE_dom"/>
</dbReference>
<evidence type="ECO:0000259" key="3">
    <source>
        <dbReference type="Pfam" id="PF13358"/>
    </source>
</evidence>
<reference evidence="4" key="1">
    <citation type="journal article" date="2023" name="Front. Mar. Sci.">
        <title>A new Merluccius polli reference genome to investigate the effects of global change in West African waters.</title>
        <authorList>
            <person name="Mateo J.L."/>
            <person name="Blanco-Fernandez C."/>
            <person name="Garcia-Vazquez E."/>
            <person name="Machado-Schiaffino G."/>
        </authorList>
    </citation>
    <scope>NUCLEOTIDE SEQUENCE</scope>
    <source>
        <strain evidence="4">C29</strain>
        <tissue evidence="4">Fin</tissue>
    </source>
</reference>
<name>A0AA47N2P6_MERPO</name>
<feature type="compositionally biased region" description="Gly residues" evidence="2">
    <location>
        <begin position="632"/>
        <end position="643"/>
    </location>
</feature>
<sequence length="1194" mass="134827">MVGGDGSQMGLPAAITDVKKNAVEMTKGRGRNMRVNISNEIRATIVDHVVNHCLSMAEAVRGVQPQLNQSTVASMIQMFRNENNTVLPLPHSGSRGQVFTPEQEMAMVHMVRANNADFERFTVLLIKIMASIRREESVSLSTIDRVLKRNEMSMKQLYRGPFERNSERVKVLRYRYVRSVMELDANTTPHTFVYVDEAGFNLSKVRRRGWNIIGHRATVNVPDQRGSYTTMCAAICGSGLTHHVPTIGPYNTACLGDFLGGGFTMHSSLEVEGLIASPIALLEAMNVGCEDITVEDCRGWLRHARMFFPLCLERQDIRAQYKNRWKLFSDWCNGKAVDPVRCPVATVLEFLQSLLDSGHSHSTLTVYVAAISSQHEGVDGATVGCHRLVSLFLRGALRLRPPRTLRAPAWDLPLVLEAMSLPPFEPLTQVGLKWLSMKMAFLLAITSAKWVGELQALSVAETCLRWNPDGSGVVLWPNVAFLPKVLSRIHLNQPIRLTRFDSPSEEGRSELLCPVRALKAYIAATASIQQSEQLFVCHNGPNRGCALSKQRLSHATSTPSRTPLGPVAAPHHLGSVATSWAALRGVPLEAICAAASWATPGTFTRFYRVNVAGHYPMGAVLRPSSVDSNEGRGQGGARGGRGGGRGRVRRRNRITDDIRATIVDHVINHGMTLREAGQRVQPNLSRYTVASIIRTFRNENRIARRPDVGGRGRMFTPEQEPHIVNMVIANNAIRLREIQQRIIDNDTIFQNIRSVSMSVLSRVLARNRIRMKQIYRVPFERNSERVKQLRYEYVQRVMELEADGAMGHELLFVDEAGFNLSKTRRRGGGEAQRRRGPTLSNEIRATLVDHVVNHGLTVREAGLRVQPNLSRFTVASVIRAFRLENRIEGRVQRGGRAPIFTPLQEREIVNMVLANNAIRLREIQAKIIEDQIIFQNVNQVSLSTIARILKAHQVQMKQMYRVPFERNSERVKQLRHEYVERVLQMDAEAIQHEFIYIDEAGFNLSKVRRRGRNVIGQRAIISVPGQRGGNITLCAAITQNGVLHRHANMGPYKTPHILTFLDRVYNLTIINNMQIQYVVIWDNVSFHRSGLVQNYFTQHPHFTVLFLPPYSPFLNPIEEFFSAWRWKVYDLHPLARVALIQAMEEACDQIEATAIQGWIRHARRFFPRCLANEDIACDVDEILWPDPARRRDQQ</sequence>
<organism evidence="4 5">
    <name type="scientific">Merluccius polli</name>
    <name type="common">Benguela hake</name>
    <name type="synonym">Merluccius cadenati</name>
    <dbReference type="NCBI Taxonomy" id="89951"/>
    <lineage>
        <taxon>Eukaryota</taxon>
        <taxon>Metazoa</taxon>
        <taxon>Chordata</taxon>
        <taxon>Craniata</taxon>
        <taxon>Vertebrata</taxon>
        <taxon>Euteleostomi</taxon>
        <taxon>Actinopterygii</taxon>
        <taxon>Neopterygii</taxon>
        <taxon>Teleostei</taxon>
        <taxon>Neoteleostei</taxon>
        <taxon>Acanthomorphata</taxon>
        <taxon>Zeiogadaria</taxon>
        <taxon>Gadariae</taxon>
        <taxon>Gadiformes</taxon>
        <taxon>Gadoidei</taxon>
        <taxon>Merlucciidae</taxon>
        <taxon>Merluccius</taxon>
    </lineage>
</organism>
<accession>A0AA47N2P6</accession>
<dbReference type="SUPFAM" id="SSF46689">
    <property type="entry name" value="Homeodomain-like"/>
    <property type="match status" value="3"/>
</dbReference>
<dbReference type="InterPro" id="IPR010998">
    <property type="entry name" value="Integrase_recombinase_N"/>
</dbReference>
<dbReference type="EMBL" id="JAOPHQ010001418">
    <property type="protein sequence ID" value="KAK0151212.1"/>
    <property type="molecule type" value="Genomic_DNA"/>
</dbReference>
<evidence type="ECO:0000313" key="4">
    <source>
        <dbReference type="EMBL" id="KAK0151212.1"/>
    </source>
</evidence>
<evidence type="ECO:0000256" key="1">
    <source>
        <dbReference type="ARBA" id="ARBA00023125"/>
    </source>
</evidence>
<proteinExistence type="predicted"/>
<dbReference type="InterPro" id="IPR009057">
    <property type="entry name" value="Homeodomain-like_sf"/>
</dbReference>
<dbReference type="Proteomes" id="UP001174136">
    <property type="component" value="Unassembled WGS sequence"/>
</dbReference>
<dbReference type="AlphaFoldDB" id="A0AA47N2P6"/>
<keyword evidence="1" id="KW-0238">DNA-binding</keyword>
<gene>
    <name evidence="4" type="ORF">N1851_007692</name>
</gene>
<dbReference type="PANTHER" id="PTHR35617:SF3">
    <property type="entry name" value="CORE-BINDING (CB) DOMAIN-CONTAINING PROTEIN"/>
    <property type="match status" value="1"/>
</dbReference>
<dbReference type="PANTHER" id="PTHR35617">
    <property type="entry name" value="PHAGE_INTEGRASE DOMAIN-CONTAINING PROTEIN"/>
    <property type="match status" value="1"/>
</dbReference>
<keyword evidence="5" id="KW-1185">Reference proteome</keyword>
<dbReference type="Gene3D" id="3.30.420.10">
    <property type="entry name" value="Ribonuclease H-like superfamily/Ribonuclease H"/>
    <property type="match status" value="1"/>
</dbReference>
<dbReference type="SUPFAM" id="SSF47823">
    <property type="entry name" value="lambda integrase-like, N-terminal domain"/>
    <property type="match status" value="1"/>
</dbReference>
<dbReference type="InterPro" id="IPR036397">
    <property type="entry name" value="RNaseH_sf"/>
</dbReference>
<comment type="caution">
    <text evidence="4">The sequence shown here is derived from an EMBL/GenBank/DDBJ whole genome shotgun (WGS) entry which is preliminary data.</text>
</comment>
<dbReference type="Pfam" id="PF13358">
    <property type="entry name" value="DDE_3"/>
    <property type="match status" value="1"/>
</dbReference>
<dbReference type="InterPro" id="IPR047655">
    <property type="entry name" value="Transpos_IS630-like"/>
</dbReference>
<feature type="domain" description="Tc1-like transposase DDE" evidence="3">
    <location>
        <begin position="994"/>
        <end position="1123"/>
    </location>
</feature>